<dbReference type="InterPro" id="IPR027417">
    <property type="entry name" value="P-loop_NTPase"/>
</dbReference>
<proteinExistence type="predicted"/>
<dbReference type="Proteomes" id="UP000232133">
    <property type="component" value="Chromosome"/>
</dbReference>
<sequence length="313" mass="37495">MSKIFSPFADGSIVEPKDFVGRRDIIEKFEPYLKDSINGNPNYFLITGEYYIGKSSFLKYLSFYAKEKYKIISCSWLIENTIEETIEELISLLLWDIKFSQENCYNKIIEDLHDHIIKIVWSKIKFTKEFLIHVKENFVEFFKYLYDNINDGLFFKKYKGLMIQFTAYWGSNLNLFFEWFNNIIDYCNKSHDEIPFIFTLELSKEEYNEFIDDEIAKYFICSELKRLSDNDVRTYFKNSFNKFDWEISDDVLDLLVEHCQGNPCLMQHAGNKIYYSISMGAFDEEEKKGYRVYGYVTNQKLTDPNFVREILRK</sequence>
<accession>A0A2H4U5J4</accession>
<evidence type="ECO:0008006" key="3">
    <source>
        <dbReference type="Google" id="ProtNLM"/>
    </source>
</evidence>
<name>A0A2H4U5J4_METSM</name>
<dbReference type="Gene3D" id="3.40.50.300">
    <property type="entry name" value="P-loop containing nucleotide triphosphate hydrolases"/>
    <property type="match status" value="1"/>
</dbReference>
<dbReference type="GeneID" id="71694953"/>
<protein>
    <recommendedName>
        <fullName evidence="3">KAP NTPase domain-containing protein</fullName>
    </recommendedName>
</protein>
<dbReference type="RefSeq" id="WP_100815294.1">
    <property type="nucleotide sequence ID" value="NZ_AP025586.1"/>
</dbReference>
<dbReference type="SUPFAM" id="SSF52540">
    <property type="entry name" value="P-loop containing nucleoside triphosphate hydrolases"/>
    <property type="match status" value="1"/>
</dbReference>
<dbReference type="EMBL" id="CP017803">
    <property type="protein sequence ID" value="ATZ59381.1"/>
    <property type="molecule type" value="Genomic_DNA"/>
</dbReference>
<evidence type="ECO:0000313" key="2">
    <source>
        <dbReference type="Proteomes" id="UP000232133"/>
    </source>
</evidence>
<reference evidence="2" key="1">
    <citation type="submission" date="2016-10" db="EMBL/GenBank/DDBJ databases">
        <authorList>
            <person name="Kim B.-C."/>
            <person name="Jeong H."/>
        </authorList>
    </citation>
    <scope>NUCLEOTIDE SEQUENCE [LARGE SCALE GENOMIC DNA]</scope>
    <source>
        <strain evidence="2">KB11</strain>
    </source>
</reference>
<dbReference type="AlphaFoldDB" id="A0A2H4U5J4"/>
<evidence type="ECO:0000313" key="1">
    <source>
        <dbReference type="EMBL" id="ATZ59381.1"/>
    </source>
</evidence>
<organism evidence="1 2">
    <name type="scientific">Methanobrevibacter smithii</name>
    <dbReference type="NCBI Taxonomy" id="2173"/>
    <lineage>
        <taxon>Archaea</taxon>
        <taxon>Methanobacteriati</taxon>
        <taxon>Methanobacteriota</taxon>
        <taxon>Methanomada group</taxon>
        <taxon>Methanobacteria</taxon>
        <taxon>Methanobacteriales</taxon>
        <taxon>Methanobacteriaceae</taxon>
        <taxon>Methanobrevibacter</taxon>
    </lineage>
</organism>
<gene>
    <name evidence="1" type="ORF">BK798_02595</name>
</gene>